<sequence>MCTLLTSQSLPLLLLLLQPLPLQVLMLGGHGSSDEMEEKFQDYLDELHSTGPTRPPTKESFQKHVMLSPDYKLFEYHLCTSEMLTRNIHNRYYCRKEHFFLYIAYEELQKTCHTKYVACKNGVRKCHKTKEQIEGAYCALKKGVSMPVCEYETTYKKGYALITCRWQDDIGEIIPEYVNTIL</sequence>
<feature type="domain" description="Ribonuclease A-domain" evidence="10">
    <location>
        <begin position="54"/>
        <end position="171"/>
    </location>
</feature>
<dbReference type="PANTHER" id="PTHR11437">
    <property type="entry name" value="RIBONUCLEASE"/>
    <property type="match status" value="1"/>
</dbReference>
<dbReference type="OrthoDB" id="9835306at2759"/>
<dbReference type="EMBL" id="JABWUV010000001">
    <property type="protein sequence ID" value="KAF6388644.1"/>
    <property type="molecule type" value="Genomic_DNA"/>
</dbReference>
<evidence type="ECO:0000256" key="5">
    <source>
        <dbReference type="ARBA" id="ARBA00022525"/>
    </source>
</evidence>
<feature type="chain" id="PRO_5029851602" description="Inactive ribonuclease-like protein 9" evidence="9">
    <location>
        <begin position="25"/>
        <end position="182"/>
    </location>
</feature>
<name>A0A7J8AQG0_MYOMY</name>
<evidence type="ECO:0000256" key="4">
    <source>
        <dbReference type="ARBA" id="ARBA00014966"/>
    </source>
</evidence>
<accession>A0A7J8AQG0</accession>
<evidence type="ECO:0000313" key="11">
    <source>
        <dbReference type="EMBL" id="KAF6388644.1"/>
    </source>
</evidence>
<comment type="similarity">
    <text evidence="3">Belongs to the pancreatic ribonuclease family.</text>
</comment>
<evidence type="ECO:0000256" key="6">
    <source>
        <dbReference type="ARBA" id="ARBA00022729"/>
    </source>
</evidence>
<evidence type="ECO:0000256" key="1">
    <source>
        <dbReference type="ARBA" id="ARBA00002915"/>
    </source>
</evidence>
<dbReference type="Gene3D" id="3.10.130.10">
    <property type="entry name" value="Ribonuclease A-like domain"/>
    <property type="match status" value="1"/>
</dbReference>
<comment type="subcellular location">
    <subcellularLocation>
        <location evidence="2">Secreted</location>
    </subcellularLocation>
</comment>
<evidence type="ECO:0000259" key="10">
    <source>
        <dbReference type="SMART" id="SM00092"/>
    </source>
</evidence>
<dbReference type="InterPro" id="IPR001427">
    <property type="entry name" value="RNaseA"/>
</dbReference>
<organism evidence="11 12">
    <name type="scientific">Myotis myotis</name>
    <name type="common">Greater mouse-eared bat</name>
    <name type="synonym">Vespertilio myotis</name>
    <dbReference type="NCBI Taxonomy" id="51298"/>
    <lineage>
        <taxon>Eukaryota</taxon>
        <taxon>Metazoa</taxon>
        <taxon>Chordata</taxon>
        <taxon>Craniata</taxon>
        <taxon>Vertebrata</taxon>
        <taxon>Euteleostomi</taxon>
        <taxon>Mammalia</taxon>
        <taxon>Eutheria</taxon>
        <taxon>Laurasiatheria</taxon>
        <taxon>Chiroptera</taxon>
        <taxon>Yangochiroptera</taxon>
        <taxon>Vespertilionidae</taxon>
        <taxon>Myotis</taxon>
    </lineage>
</organism>
<dbReference type="SMART" id="SM00092">
    <property type="entry name" value="RNAse_Pc"/>
    <property type="match status" value="1"/>
</dbReference>
<keyword evidence="8" id="KW-0325">Glycoprotein</keyword>
<dbReference type="Pfam" id="PF00074">
    <property type="entry name" value="RnaseA"/>
    <property type="match status" value="1"/>
</dbReference>
<dbReference type="GO" id="GO:0050830">
    <property type="term" value="P:defense response to Gram-positive bacterium"/>
    <property type="evidence" value="ECO:0007669"/>
    <property type="project" value="TreeGrafter"/>
</dbReference>
<evidence type="ECO:0000256" key="2">
    <source>
        <dbReference type="ARBA" id="ARBA00004613"/>
    </source>
</evidence>
<dbReference type="GO" id="GO:0003676">
    <property type="term" value="F:nucleic acid binding"/>
    <property type="evidence" value="ECO:0007669"/>
    <property type="project" value="InterPro"/>
</dbReference>
<gene>
    <name evidence="11" type="ORF">mMyoMyo1_016639</name>
</gene>
<keyword evidence="12" id="KW-1185">Reference proteome</keyword>
<evidence type="ECO:0000256" key="8">
    <source>
        <dbReference type="ARBA" id="ARBA00023180"/>
    </source>
</evidence>
<dbReference type="InterPro" id="IPR036816">
    <property type="entry name" value="RNaseA-like_dom_sf"/>
</dbReference>
<dbReference type="Proteomes" id="UP000527355">
    <property type="component" value="Unassembled WGS sequence"/>
</dbReference>
<comment type="caution">
    <text evidence="11">The sequence shown here is derived from an EMBL/GenBank/DDBJ whole genome shotgun (WGS) entry which is preliminary data.</text>
</comment>
<dbReference type="InterPro" id="IPR023412">
    <property type="entry name" value="RNaseA_domain"/>
</dbReference>
<feature type="signal peptide" evidence="9">
    <location>
        <begin position="1"/>
        <end position="24"/>
    </location>
</feature>
<proteinExistence type="inferred from homology"/>
<reference evidence="11 12" key="1">
    <citation type="journal article" date="2020" name="Nature">
        <title>Six reference-quality genomes reveal evolution of bat adaptations.</title>
        <authorList>
            <person name="Jebb D."/>
            <person name="Huang Z."/>
            <person name="Pippel M."/>
            <person name="Hughes G.M."/>
            <person name="Lavrichenko K."/>
            <person name="Devanna P."/>
            <person name="Winkler S."/>
            <person name="Jermiin L.S."/>
            <person name="Skirmuntt E.C."/>
            <person name="Katzourakis A."/>
            <person name="Burkitt-Gray L."/>
            <person name="Ray D.A."/>
            <person name="Sullivan K.A.M."/>
            <person name="Roscito J.G."/>
            <person name="Kirilenko B.M."/>
            <person name="Davalos L.M."/>
            <person name="Corthals A.P."/>
            <person name="Power M.L."/>
            <person name="Jones G."/>
            <person name="Ransome R.D."/>
            <person name="Dechmann D.K.N."/>
            <person name="Locatelli A.G."/>
            <person name="Puechmaille S.J."/>
            <person name="Fedrigo O."/>
            <person name="Jarvis E.D."/>
            <person name="Hiller M."/>
            <person name="Vernes S.C."/>
            <person name="Myers E.W."/>
            <person name="Teeling E.C."/>
        </authorList>
    </citation>
    <scope>NUCLEOTIDE SEQUENCE [LARGE SCALE GENOMIC DNA]</scope>
    <source>
        <strain evidence="11">MMyoMyo1</strain>
        <tissue evidence="11">Flight muscle</tissue>
    </source>
</reference>
<evidence type="ECO:0000256" key="3">
    <source>
        <dbReference type="ARBA" id="ARBA00005600"/>
    </source>
</evidence>
<dbReference type="GO" id="GO:0005576">
    <property type="term" value="C:extracellular region"/>
    <property type="evidence" value="ECO:0007669"/>
    <property type="project" value="UniProtKB-SubCell"/>
</dbReference>
<dbReference type="PANTHER" id="PTHR11437:SF14">
    <property type="entry name" value="INACTIVE RIBONUCLEASE-LIKE PROTEIN 9"/>
    <property type="match status" value="1"/>
</dbReference>
<comment type="function">
    <text evidence="1">Does not exhibit any ribonuclease activity.</text>
</comment>
<evidence type="ECO:0000256" key="7">
    <source>
        <dbReference type="ARBA" id="ARBA00023157"/>
    </source>
</evidence>
<dbReference type="SUPFAM" id="SSF54076">
    <property type="entry name" value="RNase A-like"/>
    <property type="match status" value="1"/>
</dbReference>
<dbReference type="VEuPathDB" id="HostDB:GeneID_118665018"/>
<keyword evidence="5" id="KW-0964">Secreted</keyword>
<keyword evidence="7" id="KW-1015">Disulfide bond</keyword>
<protein>
    <recommendedName>
        <fullName evidence="4">Inactive ribonuclease-like protein 9</fullName>
    </recommendedName>
</protein>
<dbReference type="AlphaFoldDB" id="A0A7J8AQG0"/>
<evidence type="ECO:0000313" key="12">
    <source>
        <dbReference type="Proteomes" id="UP000527355"/>
    </source>
</evidence>
<keyword evidence="6 9" id="KW-0732">Signal</keyword>
<evidence type="ECO:0000256" key="9">
    <source>
        <dbReference type="SAM" id="SignalP"/>
    </source>
</evidence>